<dbReference type="AlphaFoldDB" id="A0A518D380"/>
<gene>
    <name evidence="2" type="primary">apc4</name>
    <name evidence="2" type="ORF">Pla163_30660</name>
</gene>
<dbReference type="EMBL" id="CP036290">
    <property type="protein sequence ID" value="QDU85919.1"/>
    <property type="molecule type" value="Genomic_DNA"/>
</dbReference>
<dbReference type="RefSeq" id="WP_145190179.1">
    <property type="nucleotide sequence ID" value="NZ_CP036290.1"/>
</dbReference>
<evidence type="ECO:0000313" key="2">
    <source>
        <dbReference type="EMBL" id="QDU85919.1"/>
    </source>
</evidence>
<evidence type="ECO:0000313" key="3">
    <source>
        <dbReference type="Proteomes" id="UP000319342"/>
    </source>
</evidence>
<dbReference type="PANTHER" id="PTHR11365">
    <property type="entry name" value="5-OXOPROLINASE RELATED"/>
    <property type="match status" value="1"/>
</dbReference>
<protein>
    <submittedName>
        <fullName evidence="2">Acetophenone carboxylase delta subunit</fullName>
        <ecNumber evidence="2">6.4.1.8</ecNumber>
    </submittedName>
</protein>
<reference evidence="2 3" key="1">
    <citation type="submission" date="2019-02" db="EMBL/GenBank/DDBJ databases">
        <title>Deep-cultivation of Planctomycetes and their phenomic and genomic characterization uncovers novel biology.</title>
        <authorList>
            <person name="Wiegand S."/>
            <person name="Jogler M."/>
            <person name="Boedeker C."/>
            <person name="Pinto D."/>
            <person name="Vollmers J."/>
            <person name="Rivas-Marin E."/>
            <person name="Kohn T."/>
            <person name="Peeters S.H."/>
            <person name="Heuer A."/>
            <person name="Rast P."/>
            <person name="Oberbeckmann S."/>
            <person name="Bunk B."/>
            <person name="Jeske O."/>
            <person name="Meyerdierks A."/>
            <person name="Storesund J.E."/>
            <person name="Kallscheuer N."/>
            <person name="Luecker S."/>
            <person name="Lage O.M."/>
            <person name="Pohl T."/>
            <person name="Merkel B.J."/>
            <person name="Hornburger P."/>
            <person name="Mueller R.-W."/>
            <person name="Bruemmer F."/>
            <person name="Labrenz M."/>
            <person name="Spormann A.M."/>
            <person name="Op den Camp H."/>
            <person name="Overmann J."/>
            <person name="Amann R."/>
            <person name="Jetten M.S.M."/>
            <person name="Mascher T."/>
            <person name="Medema M.H."/>
            <person name="Devos D.P."/>
            <person name="Kaster A.-K."/>
            <person name="Ovreas L."/>
            <person name="Rohde M."/>
            <person name="Galperin M.Y."/>
            <person name="Jogler C."/>
        </authorList>
    </citation>
    <scope>NUCLEOTIDE SEQUENCE [LARGE SCALE GENOMIC DNA]</scope>
    <source>
        <strain evidence="2 3">Pla163</strain>
    </source>
</reference>
<sequence length="537" mass="55440">MSRGRRSAAPRAFDPLEVEVFGHLFGSLCEEMGAVLQCSAFSPNIVERRDYSCALFDDAGRLVAQAAHLPVHLGAARASVEAVRAVVGAKGFTRGEAWLLNDPFAGGSHLPDLTLVAPIHLDGQSGAPDYFVVNRAHHADVGGPFPGSMGPAVDIYSEGLRIPPLRMFVDGRPDPRLLDLFLANVRVPDERRGDLLAQYASLVAGERRLRALATEYGAAALADRARDQIGWTARLATEAVRALADGTTTATDHIALAESGAEVALHVTCRVAGATLSVDLSGCDDQVAAPLNAPRAVAEAALFYVLRLLLPEGTPTNHGVLAPLELVTRPGSVVDALPPAAVAAGNVETSQRLVDLLLAALGPASRAGLPAASCGSMSNLAFGAGLGARRAFTHYETHGGGAGAGPNGPGESGVHCHMTNTRNTPVESLERSLPVRVLRSTLVRGSGGAGAARGGDGIVREFEFDEPVRLSWLSGRGERGAAGARGGEAARGVGGAWVRGAAGGARRKLAAQDSVELPRGARVEVRTPGGGGFGSAD</sequence>
<proteinExistence type="predicted"/>
<dbReference type="GO" id="GO:0016874">
    <property type="term" value="F:ligase activity"/>
    <property type="evidence" value="ECO:0007669"/>
    <property type="project" value="UniProtKB-KW"/>
</dbReference>
<dbReference type="OrthoDB" id="9768323at2"/>
<evidence type="ECO:0000259" key="1">
    <source>
        <dbReference type="Pfam" id="PF02538"/>
    </source>
</evidence>
<dbReference type="GO" id="GO:0005829">
    <property type="term" value="C:cytosol"/>
    <property type="evidence" value="ECO:0007669"/>
    <property type="project" value="TreeGrafter"/>
</dbReference>
<accession>A0A518D380</accession>
<feature type="domain" description="Hydantoinase B/oxoprolinase" evidence="1">
    <location>
        <begin position="14"/>
        <end position="535"/>
    </location>
</feature>
<dbReference type="Proteomes" id="UP000319342">
    <property type="component" value="Chromosome"/>
</dbReference>
<dbReference type="InterPro" id="IPR003692">
    <property type="entry name" value="Hydantoinase_B"/>
</dbReference>
<keyword evidence="2" id="KW-0436">Ligase</keyword>
<dbReference type="Pfam" id="PF02538">
    <property type="entry name" value="Hydantoinase_B"/>
    <property type="match status" value="1"/>
</dbReference>
<dbReference type="GO" id="GO:0006749">
    <property type="term" value="P:glutathione metabolic process"/>
    <property type="evidence" value="ECO:0007669"/>
    <property type="project" value="TreeGrafter"/>
</dbReference>
<name>A0A518D380_9BACT</name>
<dbReference type="EC" id="6.4.1.8" evidence="2"/>
<dbReference type="InterPro" id="IPR045079">
    <property type="entry name" value="Oxoprolinase-like"/>
</dbReference>
<organism evidence="2 3">
    <name type="scientific">Rohdeia mirabilis</name>
    <dbReference type="NCBI Taxonomy" id="2528008"/>
    <lineage>
        <taxon>Bacteria</taxon>
        <taxon>Pseudomonadati</taxon>
        <taxon>Planctomycetota</taxon>
        <taxon>Planctomycetia</taxon>
        <taxon>Planctomycetia incertae sedis</taxon>
        <taxon>Rohdeia</taxon>
    </lineage>
</organism>
<keyword evidence="3" id="KW-1185">Reference proteome</keyword>
<dbReference type="GO" id="GO:0017168">
    <property type="term" value="F:5-oxoprolinase (ATP-hydrolyzing) activity"/>
    <property type="evidence" value="ECO:0007669"/>
    <property type="project" value="TreeGrafter"/>
</dbReference>
<dbReference type="PANTHER" id="PTHR11365:SF23">
    <property type="entry name" value="HYPOTHETICAL 5-OXOPROLINASE (EUROFUNG)-RELATED"/>
    <property type="match status" value="1"/>
</dbReference>